<organism evidence="3 4">
    <name type="scientific">Nonomuraea recticatena</name>
    <dbReference type="NCBI Taxonomy" id="46178"/>
    <lineage>
        <taxon>Bacteria</taxon>
        <taxon>Bacillati</taxon>
        <taxon>Actinomycetota</taxon>
        <taxon>Actinomycetes</taxon>
        <taxon>Streptosporangiales</taxon>
        <taxon>Streptosporangiaceae</taxon>
        <taxon>Nonomuraea</taxon>
    </lineage>
</organism>
<sequence length="138" mass="15169">MPLRSGAVMSRGDGPLEELPKFADGNAPEQLAPERARPEQLLYVDRMLRITCTVTPASSVIWLAGEIDATNSRAMLSILTQARRIDERLILDLGAVTFADISAIKALTAFTADHTLHVRNTPRQMARLMSLLSLPPFD</sequence>
<proteinExistence type="predicted"/>
<dbReference type="InterPro" id="IPR036513">
    <property type="entry name" value="STAS_dom_sf"/>
</dbReference>
<keyword evidence="4" id="KW-1185">Reference proteome</keyword>
<reference evidence="4" key="1">
    <citation type="journal article" date="2019" name="Int. J. Syst. Evol. Microbiol.">
        <title>The Global Catalogue of Microorganisms (GCM) 10K type strain sequencing project: providing services to taxonomists for standard genome sequencing and annotation.</title>
        <authorList>
            <consortium name="The Broad Institute Genomics Platform"/>
            <consortium name="The Broad Institute Genome Sequencing Center for Infectious Disease"/>
            <person name="Wu L."/>
            <person name="Ma J."/>
        </authorList>
    </citation>
    <scope>NUCLEOTIDE SEQUENCE [LARGE SCALE GENOMIC DNA]</scope>
    <source>
        <strain evidence="4">JCM 6835</strain>
    </source>
</reference>
<dbReference type="EMBL" id="BAAATE010000022">
    <property type="protein sequence ID" value="GAA2681776.1"/>
    <property type="molecule type" value="Genomic_DNA"/>
</dbReference>
<protein>
    <recommendedName>
        <fullName evidence="2">STAS domain-containing protein</fullName>
    </recommendedName>
</protein>
<name>A0ABP6F5L4_9ACTN</name>
<dbReference type="Proteomes" id="UP001501666">
    <property type="component" value="Unassembled WGS sequence"/>
</dbReference>
<dbReference type="InterPro" id="IPR058548">
    <property type="entry name" value="MlaB-like_STAS"/>
</dbReference>
<dbReference type="Gene3D" id="3.30.750.24">
    <property type="entry name" value="STAS domain"/>
    <property type="match status" value="1"/>
</dbReference>
<accession>A0ABP6F5L4</accession>
<dbReference type="CDD" id="cd07043">
    <property type="entry name" value="STAS_anti-anti-sigma_factors"/>
    <property type="match status" value="1"/>
</dbReference>
<dbReference type="Pfam" id="PF13466">
    <property type="entry name" value="STAS_2"/>
    <property type="match status" value="1"/>
</dbReference>
<dbReference type="PROSITE" id="PS50801">
    <property type="entry name" value="STAS"/>
    <property type="match status" value="1"/>
</dbReference>
<evidence type="ECO:0000313" key="4">
    <source>
        <dbReference type="Proteomes" id="UP001501666"/>
    </source>
</evidence>
<gene>
    <name evidence="3" type="ORF">GCM10010412_066710</name>
</gene>
<evidence type="ECO:0000313" key="3">
    <source>
        <dbReference type="EMBL" id="GAA2681776.1"/>
    </source>
</evidence>
<feature type="region of interest" description="Disordered" evidence="1">
    <location>
        <begin position="1"/>
        <end position="30"/>
    </location>
</feature>
<dbReference type="InterPro" id="IPR002645">
    <property type="entry name" value="STAS_dom"/>
</dbReference>
<comment type="caution">
    <text evidence="3">The sequence shown here is derived from an EMBL/GenBank/DDBJ whole genome shotgun (WGS) entry which is preliminary data.</text>
</comment>
<feature type="domain" description="STAS" evidence="2">
    <location>
        <begin position="48"/>
        <end position="138"/>
    </location>
</feature>
<evidence type="ECO:0000256" key="1">
    <source>
        <dbReference type="SAM" id="MobiDB-lite"/>
    </source>
</evidence>
<evidence type="ECO:0000259" key="2">
    <source>
        <dbReference type="PROSITE" id="PS50801"/>
    </source>
</evidence>
<dbReference type="SUPFAM" id="SSF52091">
    <property type="entry name" value="SpoIIaa-like"/>
    <property type="match status" value="1"/>
</dbReference>